<protein>
    <submittedName>
        <fullName evidence="4">Thioredoxin family protein</fullName>
    </submittedName>
</protein>
<gene>
    <name evidence="4" type="ORF">OSH00_13860</name>
</gene>
<evidence type="ECO:0000313" key="4">
    <source>
        <dbReference type="EMBL" id="MCX5468823.1"/>
    </source>
</evidence>
<evidence type="ECO:0000313" key="5">
    <source>
        <dbReference type="Proteomes" id="UP001146019"/>
    </source>
</evidence>
<dbReference type="AlphaFoldDB" id="A0A9X3DUW4"/>
<evidence type="ECO:0000256" key="1">
    <source>
        <dbReference type="ARBA" id="ARBA00022729"/>
    </source>
</evidence>
<dbReference type="RefSeq" id="WP_266130904.1">
    <property type="nucleotide sequence ID" value="NZ_JAPKMY010000007.1"/>
</dbReference>
<dbReference type="PANTHER" id="PTHR15337">
    <property type="entry name" value="ANTERIOR GRADIENT PROTEIN-RELATED"/>
    <property type="match status" value="1"/>
</dbReference>
<feature type="domain" description="Thioredoxin" evidence="3">
    <location>
        <begin position="10"/>
        <end position="144"/>
    </location>
</feature>
<feature type="chain" id="PRO_5040756641" evidence="2">
    <location>
        <begin position="19"/>
        <end position="160"/>
    </location>
</feature>
<dbReference type="PANTHER" id="PTHR15337:SF11">
    <property type="entry name" value="THIOREDOXIN DOMAIN-CONTAINING PROTEIN"/>
    <property type="match status" value="1"/>
</dbReference>
<sequence>MKIWIATVFILLSNTTFANVIKWNEDKINWWSYEKGLQIAEQEKKPILLVFYANWCGASKRYGKVFYDQEVVDLSKKFIMIKVNVNEEEELSLEYGVRYIPMTLFLDSQSNIQTDMRSSSSEHPFNLNEENPKELLRLMKKVQYKLNEIPSKPKVILMND</sequence>
<dbReference type="PROSITE" id="PS51352">
    <property type="entry name" value="THIOREDOXIN_2"/>
    <property type="match status" value="1"/>
</dbReference>
<dbReference type="Pfam" id="PF13899">
    <property type="entry name" value="Thioredoxin_7"/>
    <property type="match status" value="1"/>
</dbReference>
<dbReference type="EMBL" id="JAPKMY010000007">
    <property type="protein sequence ID" value="MCX5468823.1"/>
    <property type="molecule type" value="Genomic_DNA"/>
</dbReference>
<keyword evidence="5" id="KW-1185">Reference proteome</keyword>
<evidence type="ECO:0000256" key="2">
    <source>
        <dbReference type="SAM" id="SignalP"/>
    </source>
</evidence>
<dbReference type="Proteomes" id="UP001146019">
    <property type="component" value="Unassembled WGS sequence"/>
</dbReference>
<dbReference type="InterPro" id="IPR036249">
    <property type="entry name" value="Thioredoxin-like_sf"/>
</dbReference>
<evidence type="ECO:0000259" key="3">
    <source>
        <dbReference type="PROSITE" id="PS51352"/>
    </source>
</evidence>
<feature type="signal peptide" evidence="2">
    <location>
        <begin position="1"/>
        <end position="18"/>
    </location>
</feature>
<dbReference type="Gene3D" id="3.40.30.10">
    <property type="entry name" value="Glutaredoxin"/>
    <property type="match status" value="1"/>
</dbReference>
<comment type="caution">
    <text evidence="4">The sequence shown here is derived from an EMBL/GenBank/DDBJ whole genome shotgun (WGS) entry which is preliminary data.</text>
</comment>
<keyword evidence="1 2" id="KW-0732">Signal</keyword>
<dbReference type="InterPro" id="IPR051099">
    <property type="entry name" value="AGR/TXD"/>
</dbReference>
<dbReference type="SUPFAM" id="SSF52833">
    <property type="entry name" value="Thioredoxin-like"/>
    <property type="match status" value="1"/>
</dbReference>
<name>A0A9X3DUW4_9GAMM</name>
<proteinExistence type="predicted"/>
<organism evidence="4 5">
    <name type="scientific">Acinetobacter nematophilus</name>
    <dbReference type="NCBI Taxonomy" id="2994642"/>
    <lineage>
        <taxon>Bacteria</taxon>
        <taxon>Pseudomonadati</taxon>
        <taxon>Pseudomonadota</taxon>
        <taxon>Gammaproteobacteria</taxon>
        <taxon>Moraxellales</taxon>
        <taxon>Moraxellaceae</taxon>
        <taxon>Acinetobacter</taxon>
    </lineage>
</organism>
<dbReference type="InterPro" id="IPR013766">
    <property type="entry name" value="Thioredoxin_domain"/>
</dbReference>
<reference evidence="4" key="1">
    <citation type="submission" date="2022-11" db="EMBL/GenBank/DDBJ databases">
        <title>Biodiversity and phylogenetic relationships of bacteria.</title>
        <authorList>
            <person name="Machado R.A.R."/>
            <person name="Bhat A."/>
            <person name="Loulou A."/>
            <person name="Kallel S."/>
        </authorList>
    </citation>
    <scope>NUCLEOTIDE SEQUENCE</scope>
    <source>
        <strain evidence="4">A-IN1</strain>
    </source>
</reference>
<accession>A0A9X3DUW4</accession>